<dbReference type="PANTHER" id="PTHR30287:SF1">
    <property type="entry name" value="INNER MEMBRANE PROTEIN"/>
    <property type="match status" value="1"/>
</dbReference>
<feature type="domain" description="ABC3 transporter permease C-terminal" evidence="8">
    <location>
        <begin position="194"/>
        <end position="309"/>
    </location>
</feature>
<evidence type="ECO:0000313" key="9">
    <source>
        <dbReference type="EMBL" id="MFC4108024.1"/>
    </source>
</evidence>
<feature type="transmembrane region" description="Helical" evidence="7">
    <location>
        <begin position="741"/>
        <end position="767"/>
    </location>
</feature>
<evidence type="ECO:0000256" key="2">
    <source>
        <dbReference type="ARBA" id="ARBA00022475"/>
    </source>
</evidence>
<evidence type="ECO:0000256" key="5">
    <source>
        <dbReference type="ARBA" id="ARBA00023136"/>
    </source>
</evidence>
<accession>A0ABV8KPK0</accession>
<feature type="domain" description="ABC3 transporter permease C-terminal" evidence="8">
    <location>
        <begin position="659"/>
        <end position="762"/>
    </location>
</feature>
<keyword evidence="2" id="KW-1003">Cell membrane</keyword>
<reference evidence="10" key="1">
    <citation type="journal article" date="2019" name="Int. J. Syst. Evol. Microbiol.">
        <title>The Global Catalogue of Microorganisms (GCM) 10K type strain sequencing project: providing services to taxonomists for standard genome sequencing and annotation.</title>
        <authorList>
            <consortium name="The Broad Institute Genomics Platform"/>
            <consortium name="The Broad Institute Genome Sequencing Center for Infectious Disease"/>
            <person name="Wu L."/>
            <person name="Ma J."/>
        </authorList>
    </citation>
    <scope>NUCLEOTIDE SEQUENCE [LARGE SCALE GENOMIC DNA]</scope>
    <source>
        <strain evidence="10">2902at01</strain>
    </source>
</reference>
<feature type="transmembrane region" description="Helical" evidence="7">
    <location>
        <begin position="243"/>
        <end position="265"/>
    </location>
</feature>
<feature type="transmembrane region" description="Helical" evidence="7">
    <location>
        <begin position="408"/>
        <end position="428"/>
    </location>
</feature>
<feature type="transmembrane region" description="Helical" evidence="7">
    <location>
        <begin position="187"/>
        <end position="211"/>
    </location>
</feature>
<keyword evidence="4 7" id="KW-1133">Transmembrane helix</keyword>
<evidence type="ECO:0000256" key="4">
    <source>
        <dbReference type="ARBA" id="ARBA00022989"/>
    </source>
</evidence>
<name>A0ABV8KPK0_9ACTN</name>
<evidence type="ECO:0000256" key="7">
    <source>
        <dbReference type="SAM" id="Phobius"/>
    </source>
</evidence>
<dbReference type="InterPro" id="IPR038766">
    <property type="entry name" value="Membrane_comp_ABC_pdt"/>
</dbReference>
<gene>
    <name evidence="9" type="ORF">ACFOX0_19090</name>
</gene>
<dbReference type="EMBL" id="JBHSBN010000013">
    <property type="protein sequence ID" value="MFC4108024.1"/>
    <property type="molecule type" value="Genomic_DNA"/>
</dbReference>
<organism evidence="9 10">
    <name type="scientific">Micromonospora zhanjiangensis</name>
    <dbReference type="NCBI Taxonomy" id="1522057"/>
    <lineage>
        <taxon>Bacteria</taxon>
        <taxon>Bacillati</taxon>
        <taxon>Actinomycetota</taxon>
        <taxon>Actinomycetes</taxon>
        <taxon>Micromonosporales</taxon>
        <taxon>Micromonosporaceae</taxon>
        <taxon>Micromonospora</taxon>
    </lineage>
</organism>
<evidence type="ECO:0000256" key="3">
    <source>
        <dbReference type="ARBA" id="ARBA00022692"/>
    </source>
</evidence>
<feature type="transmembrane region" description="Helical" evidence="7">
    <location>
        <begin position="358"/>
        <end position="379"/>
    </location>
</feature>
<keyword evidence="10" id="KW-1185">Reference proteome</keyword>
<feature type="transmembrane region" description="Helical" evidence="7">
    <location>
        <begin position="656"/>
        <end position="676"/>
    </location>
</feature>
<comment type="subcellular location">
    <subcellularLocation>
        <location evidence="1">Cell membrane</location>
        <topology evidence="1">Multi-pass membrane protein</topology>
    </subcellularLocation>
</comment>
<keyword evidence="3 7" id="KW-0812">Transmembrane</keyword>
<dbReference type="Proteomes" id="UP001595868">
    <property type="component" value="Unassembled WGS sequence"/>
</dbReference>
<proteinExistence type="predicted"/>
<comment type="caution">
    <text evidence="9">The sequence shown here is derived from an EMBL/GenBank/DDBJ whole genome shotgun (WGS) entry which is preliminary data.</text>
</comment>
<dbReference type="PANTHER" id="PTHR30287">
    <property type="entry name" value="MEMBRANE COMPONENT OF PREDICTED ABC SUPERFAMILY METABOLITE UPTAKE TRANSPORTER"/>
    <property type="match status" value="1"/>
</dbReference>
<protein>
    <submittedName>
        <fullName evidence="9">FtsX-like permease family protein</fullName>
    </submittedName>
</protein>
<evidence type="ECO:0000256" key="6">
    <source>
        <dbReference type="SAM" id="MobiDB-lite"/>
    </source>
</evidence>
<feature type="transmembrane region" description="Helical" evidence="7">
    <location>
        <begin position="23"/>
        <end position="46"/>
    </location>
</feature>
<dbReference type="RefSeq" id="WP_377547735.1">
    <property type="nucleotide sequence ID" value="NZ_JBHSBN010000013.1"/>
</dbReference>
<evidence type="ECO:0000256" key="1">
    <source>
        <dbReference type="ARBA" id="ARBA00004651"/>
    </source>
</evidence>
<feature type="transmembrane region" description="Helical" evidence="7">
    <location>
        <begin position="285"/>
        <end position="306"/>
    </location>
</feature>
<dbReference type="Pfam" id="PF02687">
    <property type="entry name" value="FtsX"/>
    <property type="match status" value="2"/>
</dbReference>
<sequence length="778" mass="81312">MTELLMGARLAVTGGREGWTRTLLTAFGVGVGVALLLLAAAVPAALSARQARGDARDDLRLGEPIPAAANTLLVAPVETEFHGRPVRGRLLRAEGPAAPVPPGIPALPTADQVYVSPALRDLLGSPDAALFAPRLGGARVAGVIGAQGLAGPNELAFYRGSDTLTVDRAMRLDRFGGGLPGEAFSPVLALLVAIIFVVLLLPIAVFLTAAVRFGGERRDRRLAAVRLVGADTRMIGRLAAGEAAAGALLGLLVGGALFALGRQLVPLVTLWDLSAYADDLRPAPALVAAIAVAVPVVAVLVALGSLRRVVVEPLGVTRRSVGGRRRLWWRLVLPALGLLLLYPLVGGVRAGSSRLVDLQVATGATLLLIGTVALLPWLVDLLVRRLRGGPVPWQLAVRRLQLDSATSARLVNGIAVAVAGTIGLQMLFAGIQHEFTEHVGNDRARTDVLVSTVAAAGRGDLPGSTLTAATLLAFATPAGSTDQDAPMLWLRVGDCAALAEFARLDRCRDGDVFVADACAPGRQEDVAARCADAENTDGVDPSRAGFVPGARLTVGSGRADDPGRTWTLPPSTRVVPARVDPAGWSRDVLLATPGAIDVAGLSRLRVERYVDLDRSDPDALERLRSAALSVDPLATVSTQTAVVQEQPKFANIRRGLYLGAVVTLLLIGVSMLVGTLEQLRERRRLLSMLVAVGTRRGTLSWSVWWQTAVPVAAGLALAVVFGLGLGAVLLRLVEVPLSVDWSVVGLTAGLGAAVVFLVTGLSMPVLWRLTRADGLRTE</sequence>
<keyword evidence="5 7" id="KW-0472">Membrane</keyword>
<dbReference type="InterPro" id="IPR003838">
    <property type="entry name" value="ABC3_permease_C"/>
</dbReference>
<evidence type="ECO:0000259" key="8">
    <source>
        <dbReference type="Pfam" id="PF02687"/>
    </source>
</evidence>
<evidence type="ECO:0000313" key="10">
    <source>
        <dbReference type="Proteomes" id="UP001595868"/>
    </source>
</evidence>
<feature type="transmembrane region" description="Helical" evidence="7">
    <location>
        <begin position="703"/>
        <end position="729"/>
    </location>
</feature>
<feature type="transmembrane region" description="Helical" evidence="7">
    <location>
        <begin position="327"/>
        <end position="346"/>
    </location>
</feature>
<feature type="region of interest" description="Disordered" evidence="6">
    <location>
        <begin position="541"/>
        <end position="564"/>
    </location>
</feature>